<evidence type="ECO:0000256" key="5">
    <source>
        <dbReference type="ARBA" id="ARBA00022840"/>
    </source>
</evidence>
<evidence type="ECO:0000313" key="11">
    <source>
        <dbReference type="EMBL" id="NBI05865.1"/>
    </source>
</evidence>
<evidence type="ECO:0000256" key="6">
    <source>
        <dbReference type="PROSITE-ProRule" id="PRU00552"/>
    </source>
</evidence>
<feature type="domain" description="Helicase C-terminal" evidence="9">
    <location>
        <begin position="228"/>
        <end position="375"/>
    </location>
</feature>
<dbReference type="GO" id="GO:0005840">
    <property type="term" value="C:ribosome"/>
    <property type="evidence" value="ECO:0007669"/>
    <property type="project" value="TreeGrafter"/>
</dbReference>
<comment type="caution">
    <text evidence="11">The sequence shown here is derived from an EMBL/GenBank/DDBJ whole genome shotgun (WGS) entry which is preliminary data.</text>
</comment>
<evidence type="ECO:0000259" key="9">
    <source>
        <dbReference type="PROSITE" id="PS51194"/>
    </source>
</evidence>
<sequence>MDNKFLKLGINTELVKVLERNRIIKPTPVQSRTIPQILNGKDVVVQAQTGTGKTLAFMLPIMQNIDTTKPEIKALIVAPTRELALQITREAKKLSEVNEAKILAAYGGKDVNSQIKKLKGNIDIVIGTPGRLLDHLRRGTINLGKLKYLVLDEADQMLHMGFLHDIEDIISKTPKDRNTMLFSATIPNGIRSLSKRYSKNPVQIEIESKNITIDKIEQIVVETTDRGKLDSLLESIEKYNPFLAIIFCRTKRRAKSLNENLQSKGYNSDEIHGDLSQAKRERVMKNFRNAKLQFLVATDVAARGIDINNITHVFNYDIPQDPESYIHRIGRTARAGEEGIAVTFVSPKDRIALNNIEKTIKTTIEKKKNDKENKKQKRSYKKEKNKNYKKNKSKGKYRKNKKSNKRR</sequence>
<dbReference type="GO" id="GO:0009409">
    <property type="term" value="P:response to cold"/>
    <property type="evidence" value="ECO:0007669"/>
    <property type="project" value="TreeGrafter"/>
</dbReference>
<dbReference type="GO" id="GO:0005524">
    <property type="term" value="F:ATP binding"/>
    <property type="evidence" value="ECO:0007669"/>
    <property type="project" value="UniProtKB-KW"/>
</dbReference>
<feature type="region of interest" description="Disordered" evidence="7">
    <location>
        <begin position="365"/>
        <end position="407"/>
    </location>
</feature>
<dbReference type="PROSITE" id="PS51192">
    <property type="entry name" value="HELICASE_ATP_BIND_1"/>
    <property type="match status" value="1"/>
</dbReference>
<keyword evidence="3" id="KW-0378">Hydrolase</keyword>
<dbReference type="CDD" id="cd18787">
    <property type="entry name" value="SF2_C_DEAD"/>
    <property type="match status" value="1"/>
</dbReference>
<dbReference type="RefSeq" id="WP_160196352.1">
    <property type="nucleotide sequence ID" value="NZ_QXXA01000004.1"/>
</dbReference>
<dbReference type="InterPro" id="IPR027417">
    <property type="entry name" value="P-loop_NTPase"/>
</dbReference>
<dbReference type="AlphaFoldDB" id="A0A845QTJ6"/>
<dbReference type="OrthoDB" id="9805696at2"/>
<reference evidence="11 12" key="1">
    <citation type="submission" date="2018-08" db="EMBL/GenBank/DDBJ databases">
        <title>Murine metabolic-syndrome-specific gut microbial biobank.</title>
        <authorList>
            <person name="Liu C."/>
        </authorList>
    </citation>
    <scope>NUCLEOTIDE SEQUENCE [LARGE SCALE GENOMIC DNA]</scope>
    <source>
        <strain evidence="11 12">583</strain>
    </source>
</reference>
<evidence type="ECO:0000256" key="7">
    <source>
        <dbReference type="SAM" id="MobiDB-lite"/>
    </source>
</evidence>
<evidence type="ECO:0000313" key="12">
    <source>
        <dbReference type="Proteomes" id="UP000467132"/>
    </source>
</evidence>
<evidence type="ECO:0000259" key="8">
    <source>
        <dbReference type="PROSITE" id="PS51192"/>
    </source>
</evidence>
<keyword evidence="5" id="KW-0067">ATP-binding</keyword>
<keyword evidence="4 11" id="KW-0347">Helicase</keyword>
<name>A0A845QTJ6_9CLOT</name>
<dbReference type="InterPro" id="IPR014001">
    <property type="entry name" value="Helicase_ATP-bd"/>
</dbReference>
<feature type="domain" description="Helicase ATP-binding" evidence="8">
    <location>
        <begin position="34"/>
        <end position="204"/>
    </location>
</feature>
<protein>
    <recommendedName>
        <fullName evidence="1">RNA helicase</fullName>
        <ecNumber evidence="1">3.6.4.13</ecNumber>
    </recommendedName>
</protein>
<dbReference type="EMBL" id="QXXA01000004">
    <property type="protein sequence ID" value="NBI05865.1"/>
    <property type="molecule type" value="Genomic_DNA"/>
</dbReference>
<accession>A0A845QTJ6</accession>
<dbReference type="SMART" id="SM00487">
    <property type="entry name" value="DEXDc"/>
    <property type="match status" value="1"/>
</dbReference>
<dbReference type="PROSITE" id="PS51194">
    <property type="entry name" value="HELICASE_CTER"/>
    <property type="match status" value="1"/>
</dbReference>
<evidence type="ECO:0000256" key="1">
    <source>
        <dbReference type="ARBA" id="ARBA00012552"/>
    </source>
</evidence>
<dbReference type="GO" id="GO:0033592">
    <property type="term" value="F:RNA strand annealing activity"/>
    <property type="evidence" value="ECO:0007669"/>
    <property type="project" value="TreeGrafter"/>
</dbReference>
<dbReference type="Pfam" id="PF00270">
    <property type="entry name" value="DEAD"/>
    <property type="match status" value="1"/>
</dbReference>
<evidence type="ECO:0000259" key="10">
    <source>
        <dbReference type="PROSITE" id="PS51195"/>
    </source>
</evidence>
<proteinExistence type="predicted"/>
<gene>
    <name evidence="11" type="ORF">D3Z33_03215</name>
</gene>
<organism evidence="11 12">
    <name type="scientific">Senegalia massiliensis</name>
    <dbReference type="NCBI Taxonomy" id="1720316"/>
    <lineage>
        <taxon>Bacteria</taxon>
        <taxon>Bacillati</taxon>
        <taxon>Bacillota</taxon>
        <taxon>Clostridia</taxon>
        <taxon>Eubacteriales</taxon>
        <taxon>Clostridiaceae</taxon>
        <taxon>Senegalia</taxon>
    </lineage>
</organism>
<dbReference type="InterPro" id="IPR014014">
    <property type="entry name" value="RNA_helicase_DEAD_Q_motif"/>
</dbReference>
<dbReference type="GO" id="GO:0005829">
    <property type="term" value="C:cytosol"/>
    <property type="evidence" value="ECO:0007669"/>
    <property type="project" value="TreeGrafter"/>
</dbReference>
<feature type="short sequence motif" description="Q motif" evidence="6">
    <location>
        <begin position="3"/>
        <end position="31"/>
    </location>
</feature>
<keyword evidence="2" id="KW-0547">Nucleotide-binding</keyword>
<dbReference type="InterPro" id="IPR001650">
    <property type="entry name" value="Helicase_C-like"/>
</dbReference>
<dbReference type="Proteomes" id="UP000467132">
    <property type="component" value="Unassembled WGS sequence"/>
</dbReference>
<dbReference type="InterPro" id="IPR011545">
    <property type="entry name" value="DEAD/DEAH_box_helicase_dom"/>
</dbReference>
<dbReference type="SUPFAM" id="SSF52540">
    <property type="entry name" value="P-loop containing nucleoside triphosphate hydrolases"/>
    <property type="match status" value="1"/>
</dbReference>
<evidence type="ECO:0000256" key="3">
    <source>
        <dbReference type="ARBA" id="ARBA00022801"/>
    </source>
</evidence>
<feature type="domain" description="DEAD-box RNA helicase Q" evidence="10">
    <location>
        <begin position="3"/>
        <end position="31"/>
    </location>
</feature>
<dbReference type="GO" id="GO:0016787">
    <property type="term" value="F:hydrolase activity"/>
    <property type="evidence" value="ECO:0007669"/>
    <property type="project" value="UniProtKB-KW"/>
</dbReference>
<evidence type="ECO:0000256" key="4">
    <source>
        <dbReference type="ARBA" id="ARBA00022806"/>
    </source>
</evidence>
<dbReference type="Gene3D" id="3.40.50.300">
    <property type="entry name" value="P-loop containing nucleotide triphosphate hydrolases"/>
    <property type="match status" value="2"/>
</dbReference>
<dbReference type="InterPro" id="IPR044742">
    <property type="entry name" value="DEAD/DEAH_RhlB"/>
</dbReference>
<dbReference type="CDD" id="cd00268">
    <property type="entry name" value="DEADc"/>
    <property type="match status" value="1"/>
</dbReference>
<dbReference type="PANTHER" id="PTHR47963:SF8">
    <property type="entry name" value="ATP-DEPENDENT RNA HELICASE DEAD"/>
    <property type="match status" value="1"/>
</dbReference>
<dbReference type="SMART" id="SM00490">
    <property type="entry name" value="HELICc"/>
    <property type="match status" value="1"/>
</dbReference>
<dbReference type="Pfam" id="PF00271">
    <property type="entry name" value="Helicase_C"/>
    <property type="match status" value="1"/>
</dbReference>
<dbReference type="PROSITE" id="PS51195">
    <property type="entry name" value="Q_MOTIF"/>
    <property type="match status" value="1"/>
</dbReference>
<evidence type="ECO:0000256" key="2">
    <source>
        <dbReference type="ARBA" id="ARBA00022741"/>
    </source>
</evidence>
<keyword evidence="12" id="KW-1185">Reference proteome</keyword>
<dbReference type="EC" id="3.6.4.13" evidence="1"/>
<dbReference type="PANTHER" id="PTHR47963">
    <property type="entry name" value="DEAD-BOX ATP-DEPENDENT RNA HELICASE 47, MITOCHONDRIAL"/>
    <property type="match status" value="1"/>
</dbReference>
<feature type="compositionally biased region" description="Basic residues" evidence="7">
    <location>
        <begin position="374"/>
        <end position="407"/>
    </location>
</feature>
<dbReference type="InterPro" id="IPR050547">
    <property type="entry name" value="DEAD_box_RNA_helicases"/>
</dbReference>
<dbReference type="GO" id="GO:0003724">
    <property type="term" value="F:RNA helicase activity"/>
    <property type="evidence" value="ECO:0007669"/>
    <property type="project" value="UniProtKB-EC"/>
</dbReference>